<dbReference type="Gene3D" id="3.40.630.30">
    <property type="match status" value="1"/>
</dbReference>
<comment type="caution">
    <text evidence="5">The sequence shown here is derived from an EMBL/GenBank/DDBJ whole genome shotgun (WGS) entry which is preliminary data.</text>
</comment>
<protein>
    <recommendedName>
        <fullName evidence="4">N-acetyltransferase domain-containing protein</fullName>
    </recommendedName>
</protein>
<sequence length="1133" mass="129186">MIQSPMDDVDLKCYGNRKRKRESRKRKLLVNERVEVMSLEEGFLGSWHPATVTRCGRLKRHVKYDNILDDKGLDYVVDVVNVSSVLDGVSVTSSSDSCSNERGLIRPLPPPFGLEEKDLKFGLCVDVHYQEAWWEGVVFDNCDGMEERRVFFPDLGDEMKIATHQLRRTHDWDEASEIWKPRGKWMLLELIEECERGSFITVSVQQIWYDVRASKDFDNIRDWTCKNKDLWRNIVMEIVGDYYTLTEEETLPALNLPKDFMKEAQVIGSHSLVENGDMPNLVDSDKKCGSVIAIEEEYDKELLADEASKMGIISQEQVEPVSAAQEDASFCEKKRKRRHSKSIPGHPMIITEVEYCSDVIAIEEEYDKDLLVDEASKMGIISQEQVEPISAVQEDAGFCEKKRKRRHSKSIPWHPMIITEVEYCSDVIEQYLLGCGSKTIRELLKGKVWKHLAYLGWKIEWTEDSNFLGRRRYRYKSPDTQDFKVYTSLIQVVTHMSSMKSVLLQINDSNKMHLTKEKNLSNLSDQPQNDWDQDVYPPKEAPSLVKSVIEPEFCHEAVVKYYLHALENHGDEKKKWKLKAMKHLLAEGWSFDYPTKNRRTILYKSPENLCLGTLQGACRLYIKERIPEWTTSGIAPLNEENVDNDNLLQSLSQLLQKEPELNTVDVSLAIEPTEGRRNHKRERKSKRHGKGAPTRVLRSSKRVQEVCAPSLSHQMPQNVLSWLIDNKMVMPRCKVFYRGKGGGNVVEGRITCDGIKCCCCQEVYGLGGFVNHASGSSSDCRPSASIYLRDGRSLLDCIVQIMHDHRARESAENPCNDLCDGENDNVCSVCQYGGVLMISLMVTGFVHHVAAGFAAKLKLKGRSMAFFLPAFNVNINVYAGLQSLLGKPIVVGANNLTWTLVKYINSGVGSVKDELLAENYSKLSVALSVMHECFEPFKNPVSNRDIIDDVIYNSRSELNRLNFQGFYTVLLERNEEMISAATIRIFGQKIAEVPLVGTRLQYRRLGMCRILMDELEKKLMQLGVERLVLPAVPGVLETWTNSFGFSEMTNFERSQFLDYAFLEFQGTVMCQKLLTKIPSSDSVVTKETHPKPCEGFSVKCRIDFGKSSPVSEVDQAEEVDKSRVMDMQVEEYV</sequence>
<evidence type="ECO:0000259" key="4">
    <source>
        <dbReference type="PROSITE" id="PS51186"/>
    </source>
</evidence>
<keyword evidence="6" id="KW-1185">Reference proteome</keyword>
<dbReference type="GO" id="GO:0003714">
    <property type="term" value="F:transcription corepressor activity"/>
    <property type="evidence" value="ECO:0007669"/>
    <property type="project" value="InterPro"/>
</dbReference>
<accession>A0AAN9JN89</accession>
<feature type="compositionally biased region" description="Basic residues" evidence="3">
    <location>
        <begin position="677"/>
        <end position="690"/>
    </location>
</feature>
<dbReference type="Pfam" id="PF16135">
    <property type="entry name" value="TDBD"/>
    <property type="match status" value="1"/>
</dbReference>
<comment type="subcellular location">
    <subcellularLocation>
        <location evidence="1">Nucleus</location>
    </subcellularLocation>
</comment>
<feature type="domain" description="N-acetyltransferase" evidence="4">
    <location>
        <begin position="929"/>
        <end position="1074"/>
    </location>
</feature>
<evidence type="ECO:0000256" key="1">
    <source>
        <dbReference type="ARBA" id="ARBA00004123"/>
    </source>
</evidence>
<dbReference type="GO" id="GO:0016747">
    <property type="term" value="F:acyltransferase activity, transferring groups other than amino-acyl groups"/>
    <property type="evidence" value="ECO:0007669"/>
    <property type="project" value="InterPro"/>
</dbReference>
<dbReference type="InterPro" id="IPR014002">
    <property type="entry name" value="Agenet_dom_plant"/>
</dbReference>
<dbReference type="Proteomes" id="UP001359559">
    <property type="component" value="Unassembled WGS sequence"/>
</dbReference>
<evidence type="ECO:0000313" key="6">
    <source>
        <dbReference type="Proteomes" id="UP001359559"/>
    </source>
</evidence>
<evidence type="ECO:0000313" key="5">
    <source>
        <dbReference type="EMBL" id="KAK7300928.1"/>
    </source>
</evidence>
<dbReference type="AlphaFoldDB" id="A0AAN9JN89"/>
<dbReference type="InterPro" id="IPR008395">
    <property type="entry name" value="Agenet-like_dom"/>
</dbReference>
<dbReference type="InterPro" id="IPR032308">
    <property type="entry name" value="TDBD"/>
</dbReference>
<dbReference type="SMART" id="SM00743">
    <property type="entry name" value="Agenet"/>
    <property type="match status" value="2"/>
</dbReference>
<dbReference type="GO" id="GO:0006357">
    <property type="term" value="P:regulation of transcription by RNA polymerase II"/>
    <property type="evidence" value="ECO:0007669"/>
    <property type="project" value="TreeGrafter"/>
</dbReference>
<dbReference type="PANTHER" id="PTHR46309">
    <property type="entry name" value="PHD FINGER PROTEIN 12"/>
    <property type="match status" value="1"/>
</dbReference>
<dbReference type="Pfam" id="PF22970">
    <property type="entry name" value="DUF7028"/>
    <property type="match status" value="2"/>
</dbReference>
<dbReference type="Pfam" id="PF23209">
    <property type="entry name" value="IDM1_C"/>
    <property type="match status" value="1"/>
</dbReference>
<dbReference type="SUPFAM" id="SSF55729">
    <property type="entry name" value="Acyl-CoA N-acyltransferases (Nat)"/>
    <property type="match status" value="1"/>
</dbReference>
<dbReference type="InterPro" id="IPR056511">
    <property type="entry name" value="IDM1_C"/>
</dbReference>
<dbReference type="InterPro" id="IPR042163">
    <property type="entry name" value="PHF12"/>
</dbReference>
<dbReference type="PROSITE" id="PS51186">
    <property type="entry name" value="GNAT"/>
    <property type="match status" value="1"/>
</dbReference>
<dbReference type="InterPro" id="IPR054292">
    <property type="entry name" value="DUF7028"/>
</dbReference>
<dbReference type="EMBL" id="JAYKXN010000003">
    <property type="protein sequence ID" value="KAK7300928.1"/>
    <property type="molecule type" value="Genomic_DNA"/>
</dbReference>
<organism evidence="5 6">
    <name type="scientific">Clitoria ternatea</name>
    <name type="common">Butterfly pea</name>
    <dbReference type="NCBI Taxonomy" id="43366"/>
    <lineage>
        <taxon>Eukaryota</taxon>
        <taxon>Viridiplantae</taxon>
        <taxon>Streptophyta</taxon>
        <taxon>Embryophyta</taxon>
        <taxon>Tracheophyta</taxon>
        <taxon>Spermatophyta</taxon>
        <taxon>Magnoliopsida</taxon>
        <taxon>eudicotyledons</taxon>
        <taxon>Gunneridae</taxon>
        <taxon>Pentapetalae</taxon>
        <taxon>rosids</taxon>
        <taxon>fabids</taxon>
        <taxon>Fabales</taxon>
        <taxon>Fabaceae</taxon>
        <taxon>Papilionoideae</taxon>
        <taxon>50 kb inversion clade</taxon>
        <taxon>NPAAA clade</taxon>
        <taxon>indigoferoid/millettioid clade</taxon>
        <taxon>Phaseoleae</taxon>
        <taxon>Clitoria</taxon>
    </lineage>
</organism>
<dbReference type="GO" id="GO:0005634">
    <property type="term" value="C:nucleus"/>
    <property type="evidence" value="ECO:0007669"/>
    <property type="project" value="UniProtKB-SubCell"/>
</dbReference>
<proteinExistence type="predicted"/>
<dbReference type="Pfam" id="PF05641">
    <property type="entry name" value="Agenet"/>
    <property type="match status" value="1"/>
</dbReference>
<gene>
    <name evidence="5" type="ORF">RJT34_11781</name>
</gene>
<dbReference type="CDD" id="cd04301">
    <property type="entry name" value="NAT_SF"/>
    <property type="match status" value="1"/>
</dbReference>
<dbReference type="PANTHER" id="PTHR46309:SF10">
    <property type="entry name" value="PHD ZINC FINGER PROTEIN"/>
    <property type="match status" value="1"/>
</dbReference>
<dbReference type="InterPro" id="IPR016181">
    <property type="entry name" value="Acyl_CoA_acyltransferase"/>
</dbReference>
<reference evidence="5 6" key="1">
    <citation type="submission" date="2024-01" db="EMBL/GenBank/DDBJ databases">
        <title>The genomes of 5 underutilized Papilionoideae crops provide insights into root nodulation and disease resistance.</title>
        <authorList>
            <person name="Yuan L."/>
        </authorList>
    </citation>
    <scope>NUCLEOTIDE SEQUENCE [LARGE SCALE GENOMIC DNA]</scope>
    <source>
        <strain evidence="5">LY-2023</strain>
        <tissue evidence="5">Leaf</tissue>
    </source>
</reference>
<keyword evidence="2" id="KW-0539">Nucleus</keyword>
<dbReference type="InterPro" id="IPR000182">
    <property type="entry name" value="GNAT_dom"/>
</dbReference>
<evidence type="ECO:0000256" key="2">
    <source>
        <dbReference type="ARBA" id="ARBA00023242"/>
    </source>
</evidence>
<evidence type="ECO:0000256" key="3">
    <source>
        <dbReference type="SAM" id="MobiDB-lite"/>
    </source>
</evidence>
<name>A0AAN9JN89_CLITE</name>
<feature type="region of interest" description="Disordered" evidence="3">
    <location>
        <begin position="672"/>
        <end position="695"/>
    </location>
</feature>